<dbReference type="Proteomes" id="UP000309133">
    <property type="component" value="Unassembled WGS sequence"/>
</dbReference>
<dbReference type="EMBL" id="SSSM01000004">
    <property type="protein sequence ID" value="THG30660.1"/>
    <property type="molecule type" value="Genomic_DNA"/>
</dbReference>
<organism evidence="3 4">
    <name type="scientific">Naasia lichenicola</name>
    <dbReference type="NCBI Taxonomy" id="2565933"/>
    <lineage>
        <taxon>Bacteria</taxon>
        <taxon>Bacillati</taxon>
        <taxon>Actinomycetota</taxon>
        <taxon>Actinomycetes</taxon>
        <taxon>Micrococcales</taxon>
        <taxon>Microbacteriaceae</taxon>
        <taxon>Naasia</taxon>
    </lineage>
</organism>
<keyword evidence="4" id="KW-1185">Reference proteome</keyword>
<evidence type="ECO:0000256" key="1">
    <source>
        <dbReference type="SAM" id="MobiDB-lite"/>
    </source>
</evidence>
<dbReference type="RefSeq" id="WP_158437778.1">
    <property type="nucleotide sequence ID" value="NZ_SSSM01000003.1"/>
</dbReference>
<reference evidence="3 4" key="1">
    <citation type="submission" date="2019-04" db="EMBL/GenBank/DDBJ databases">
        <authorList>
            <person name="Jiang L."/>
        </authorList>
    </citation>
    <scope>NUCLEOTIDE SEQUENCE [LARGE SCALE GENOMIC DNA]</scope>
    <source>
        <strain evidence="3 4">YIM 131853</strain>
    </source>
</reference>
<evidence type="ECO:0000313" key="2">
    <source>
        <dbReference type="EMBL" id="THG30660.1"/>
    </source>
</evidence>
<sequence>MTNTDRLRQNVDEIKEALASQLDPRQTLASALPKPLPRRHPIRRSSPVSLVPNISSLHGSNPFQSGHSLSAPQLSPRASKEMEKQTDRLDVAAEAAIYEDTQMRRVRSNRAEIAEQEAADRSFYFQNRMRDAAQVADIVLNQPNEARASYLEPMAELFRDMELGIYRRTFL</sequence>
<accession>A0A4V3WTG3</accession>
<gene>
    <name evidence="3" type="ORF">E6C64_07595</name>
    <name evidence="2" type="ORF">E6C64_08450</name>
</gene>
<comment type="caution">
    <text evidence="3">The sequence shown here is derived from an EMBL/GenBank/DDBJ whole genome shotgun (WGS) entry which is preliminary data.</text>
</comment>
<evidence type="ECO:0000313" key="4">
    <source>
        <dbReference type="Proteomes" id="UP000309133"/>
    </source>
</evidence>
<name>A0A4V3WTG3_9MICO</name>
<evidence type="ECO:0000313" key="3">
    <source>
        <dbReference type="EMBL" id="THG31897.1"/>
    </source>
</evidence>
<proteinExistence type="predicted"/>
<protein>
    <submittedName>
        <fullName evidence="3">Uncharacterized protein</fullName>
    </submittedName>
</protein>
<feature type="compositionally biased region" description="Polar residues" evidence="1">
    <location>
        <begin position="46"/>
        <end position="73"/>
    </location>
</feature>
<feature type="region of interest" description="Disordered" evidence="1">
    <location>
        <begin position="25"/>
        <end position="85"/>
    </location>
</feature>
<dbReference type="EMBL" id="SSSM01000003">
    <property type="protein sequence ID" value="THG31897.1"/>
    <property type="molecule type" value="Genomic_DNA"/>
</dbReference>
<dbReference type="AlphaFoldDB" id="A0A4V3WTG3"/>